<dbReference type="Proteomes" id="UP001556631">
    <property type="component" value="Unassembled WGS sequence"/>
</dbReference>
<comment type="caution">
    <text evidence="5">The sequence shown here is derived from an EMBL/GenBank/DDBJ whole genome shotgun (WGS) entry which is preliminary data.</text>
</comment>
<dbReference type="PANTHER" id="PTHR43004:SF19">
    <property type="entry name" value="BINDING MONOOXYGENASE, PUTATIVE (JCVI)-RELATED"/>
    <property type="match status" value="1"/>
</dbReference>
<feature type="domain" description="FAD-binding" evidence="4">
    <location>
        <begin position="6"/>
        <end position="342"/>
    </location>
</feature>
<name>A0ABV3SXN3_9ACTN</name>
<comment type="cofactor">
    <cofactor evidence="1">
        <name>FAD</name>
        <dbReference type="ChEBI" id="CHEBI:57692"/>
    </cofactor>
</comment>
<accession>A0ABV3SXN3</accession>
<evidence type="ECO:0000313" key="6">
    <source>
        <dbReference type="Proteomes" id="UP001556631"/>
    </source>
</evidence>
<evidence type="ECO:0000313" key="5">
    <source>
        <dbReference type="EMBL" id="MEX0427701.1"/>
    </source>
</evidence>
<dbReference type="InterPro" id="IPR036188">
    <property type="entry name" value="FAD/NAD-bd_sf"/>
</dbReference>
<organism evidence="5 6">
    <name type="scientific">Nocardioides eburneus</name>
    <dbReference type="NCBI Taxonomy" id="3231482"/>
    <lineage>
        <taxon>Bacteria</taxon>
        <taxon>Bacillati</taxon>
        <taxon>Actinomycetota</taxon>
        <taxon>Actinomycetes</taxon>
        <taxon>Propionibacteriales</taxon>
        <taxon>Nocardioidaceae</taxon>
        <taxon>Nocardioides</taxon>
    </lineage>
</organism>
<dbReference type="InterPro" id="IPR050641">
    <property type="entry name" value="RIFMO-like"/>
</dbReference>
<dbReference type="EMBL" id="JBFPJR010000012">
    <property type="protein sequence ID" value="MEX0427701.1"/>
    <property type="molecule type" value="Genomic_DNA"/>
</dbReference>
<dbReference type="Gene3D" id="3.50.50.60">
    <property type="entry name" value="FAD/NAD(P)-binding domain"/>
    <property type="match status" value="1"/>
</dbReference>
<evidence type="ECO:0000259" key="4">
    <source>
        <dbReference type="Pfam" id="PF01494"/>
    </source>
</evidence>
<evidence type="ECO:0000256" key="2">
    <source>
        <dbReference type="ARBA" id="ARBA00022630"/>
    </source>
</evidence>
<protein>
    <submittedName>
        <fullName evidence="5">FAD-dependent oxidoreductase</fullName>
    </submittedName>
</protein>
<keyword evidence="2" id="KW-0285">Flavoprotein</keyword>
<gene>
    <name evidence="5" type="ORF">AB3X52_08725</name>
</gene>
<evidence type="ECO:0000256" key="3">
    <source>
        <dbReference type="ARBA" id="ARBA00022827"/>
    </source>
</evidence>
<dbReference type="PANTHER" id="PTHR43004">
    <property type="entry name" value="TRK SYSTEM POTASSIUM UPTAKE PROTEIN"/>
    <property type="match status" value="1"/>
</dbReference>
<proteinExistence type="predicted"/>
<reference evidence="5 6" key="1">
    <citation type="submission" date="2024-07" db="EMBL/GenBank/DDBJ databases">
        <authorList>
            <person name="Lee S."/>
            <person name="Kang M."/>
        </authorList>
    </citation>
    <scope>NUCLEOTIDE SEQUENCE [LARGE SCALE GENOMIC DNA]</scope>
    <source>
        <strain evidence="5 6">DS6</strain>
    </source>
</reference>
<dbReference type="SUPFAM" id="SSF51905">
    <property type="entry name" value="FAD/NAD(P)-binding domain"/>
    <property type="match status" value="1"/>
</dbReference>
<evidence type="ECO:0000256" key="1">
    <source>
        <dbReference type="ARBA" id="ARBA00001974"/>
    </source>
</evidence>
<dbReference type="Gene3D" id="3.40.30.120">
    <property type="match status" value="1"/>
</dbReference>
<dbReference type="Pfam" id="PF01494">
    <property type="entry name" value="FAD_binding_3"/>
    <property type="match status" value="1"/>
</dbReference>
<keyword evidence="6" id="KW-1185">Reference proteome</keyword>
<dbReference type="Gene3D" id="3.30.70.2450">
    <property type="match status" value="1"/>
</dbReference>
<dbReference type="Pfam" id="PF21274">
    <property type="entry name" value="Rng_hyd_C"/>
    <property type="match status" value="1"/>
</dbReference>
<dbReference type="PRINTS" id="PR00420">
    <property type="entry name" value="RNGMNOXGNASE"/>
</dbReference>
<dbReference type="InterPro" id="IPR002938">
    <property type="entry name" value="FAD-bd"/>
</dbReference>
<keyword evidence="3" id="KW-0274">FAD</keyword>
<sequence>MLQASADVVVVGGGPSGLVVAAEAAAGGARVVLLEQRVEGTTSRAGTILPRVLEILDSRGLSGRIMKRAQETRSYPYDSGHIWAGFEWVEWRHLESRYGMTMMIPQGITESILREWAAESGADCRYGWAADDVEISETGASVRGTGPEGAFEVRAPYVVGADGVRSLVRDRAGIAFKGRPASFTGVIADAYWDYRWPSGRRHFDNELGWVSAFQFGPGITRFIMVHRDERNRPKGDPIDAVELSERLGEVIEEQIEFTELASASRFTDSHRIVDSFRTGPVFLVGEAARVHYPASGVGMNFCIQDAFNLGWKLGAVCAGHADDALLDTYDTERRPVAQELLQSVDAQVAIQFNFSPEGVAMKRRFAEHMFELPDVQRHICKELNGLTVAYDTQANDPLGGLPMPDIDVATIGAEIVRIAELLRDHRFVLLVLERNVDLDLGPFEELCSTVVCRATRRPAALDGVDAVLIRPDGYVSWVRRTGEVTPTVEEHLKLLLGK</sequence>
<dbReference type="RefSeq" id="WP_367993338.1">
    <property type="nucleotide sequence ID" value="NZ_JBFPJR010000012.1"/>
</dbReference>